<dbReference type="RefSeq" id="WP_188442835.1">
    <property type="nucleotide sequence ID" value="NZ_BMGK01000011.1"/>
</dbReference>
<accession>A0A8J2VEF1</accession>
<keyword evidence="2" id="KW-1185">Reference proteome</keyword>
<reference evidence="1" key="1">
    <citation type="journal article" date="2014" name="Int. J. Syst. Evol. Microbiol.">
        <title>Complete genome sequence of Corynebacterium casei LMG S-19264T (=DSM 44701T), isolated from a smear-ripened cheese.</title>
        <authorList>
            <consortium name="US DOE Joint Genome Institute (JGI-PGF)"/>
            <person name="Walter F."/>
            <person name="Albersmeier A."/>
            <person name="Kalinowski J."/>
            <person name="Ruckert C."/>
        </authorList>
    </citation>
    <scope>NUCLEOTIDE SEQUENCE</scope>
    <source>
        <strain evidence="1">CGMCC 1.12924</strain>
    </source>
</reference>
<comment type="caution">
    <text evidence="1">The sequence shown here is derived from an EMBL/GenBank/DDBJ whole genome shotgun (WGS) entry which is preliminary data.</text>
</comment>
<evidence type="ECO:0000313" key="2">
    <source>
        <dbReference type="Proteomes" id="UP000652231"/>
    </source>
</evidence>
<dbReference type="Proteomes" id="UP000652231">
    <property type="component" value="Unassembled WGS sequence"/>
</dbReference>
<reference evidence="1" key="2">
    <citation type="submission" date="2020-09" db="EMBL/GenBank/DDBJ databases">
        <authorList>
            <person name="Sun Q."/>
            <person name="Zhou Y."/>
        </authorList>
    </citation>
    <scope>NUCLEOTIDE SEQUENCE</scope>
    <source>
        <strain evidence="1">CGMCC 1.12924</strain>
    </source>
</reference>
<sequence length="310" mass="37614">MTFIELRKQFEDVKNDWENRLKARQFERMFDSSKDTTGYQPEAEIWVTIYMDFHIYVRLVYNLEKVEREWQEKLFYLLTDEEKINMIKIRVEELKIYFKQNPSEILNPAFYLENLSAIGLPGFLFLTLNDSTKEKIWKEIKKNDFKENDYKEFDYFDEMRISSFVSKLLVDFNLLNTNIIEFIYLKVLIEEIISKTYRPTKYYHTESSDIEKNEYPEIFNFINSLNLFNYTILELNKKENIGPALANKLLEYFKDENKIIKKAKKTHFINFLREEHQLLFSKLDDRAVANEHDIQIFKNIEENFKIESSK</sequence>
<name>A0A8J2VEF1_9FLAO</name>
<dbReference type="AlphaFoldDB" id="A0A8J2VEF1"/>
<protein>
    <submittedName>
        <fullName evidence="1">Uncharacterized protein</fullName>
    </submittedName>
</protein>
<gene>
    <name evidence="1" type="ORF">GCM10011312_23810</name>
</gene>
<dbReference type="EMBL" id="BMGK01000011">
    <property type="protein sequence ID" value="GGD99584.1"/>
    <property type="molecule type" value="Genomic_DNA"/>
</dbReference>
<proteinExistence type="predicted"/>
<organism evidence="1 2">
    <name type="scientific">Planktosalinus lacus</name>
    <dbReference type="NCBI Taxonomy" id="1526573"/>
    <lineage>
        <taxon>Bacteria</taxon>
        <taxon>Pseudomonadati</taxon>
        <taxon>Bacteroidota</taxon>
        <taxon>Flavobacteriia</taxon>
        <taxon>Flavobacteriales</taxon>
        <taxon>Flavobacteriaceae</taxon>
        <taxon>Planktosalinus</taxon>
    </lineage>
</organism>
<evidence type="ECO:0000313" key="1">
    <source>
        <dbReference type="EMBL" id="GGD99584.1"/>
    </source>
</evidence>